<evidence type="ECO:0000313" key="3">
    <source>
        <dbReference type="Proteomes" id="UP000317085"/>
    </source>
</evidence>
<reference evidence="3" key="1">
    <citation type="submission" date="2019-05" db="EMBL/GenBank/DDBJ databases">
        <authorList>
            <person name="Matney K."/>
            <person name="Lacafta O."/>
            <person name="Ahmed J."/>
            <person name="Anderson S."/>
            <person name="Assadpour T."/>
            <person name="Espinosa K."/>
            <person name="Gadsden T."/>
            <person name="Graham A."/>
            <person name="Hajjar W."/>
            <person name="Howard T."/>
            <person name="Matsen K."/>
            <person name="Osu J."/>
            <person name="Rup E."/>
            <person name="Sang H."/>
            <person name="Wadi S."/>
            <person name="McNeal J."/>
            <person name="Temple L."/>
        </authorList>
    </citation>
    <scope>NUCLEOTIDE SEQUENCE [LARGE SCALE GENOMIC DNA]</scope>
</reference>
<dbReference type="Proteomes" id="UP000317085">
    <property type="component" value="Segment"/>
</dbReference>
<dbReference type="CDD" id="cd02976">
    <property type="entry name" value="NrdH"/>
    <property type="match status" value="1"/>
</dbReference>
<protein>
    <submittedName>
        <fullName evidence="2">Thioredoxin</fullName>
    </submittedName>
</protein>
<accession>A0A4Y6E724</accession>
<gene>
    <name evidence="2" type="primary">42</name>
    <name evidence="2" type="ORF">SEA_IAMGROOT_42</name>
</gene>
<dbReference type="Gene3D" id="3.40.30.10">
    <property type="entry name" value="Glutaredoxin"/>
    <property type="match status" value="1"/>
</dbReference>
<keyword evidence="3" id="KW-1185">Reference proteome</keyword>
<dbReference type="EMBL" id="MK880124">
    <property type="protein sequence ID" value="QDF14215.1"/>
    <property type="molecule type" value="Genomic_DNA"/>
</dbReference>
<dbReference type="SUPFAM" id="SSF52833">
    <property type="entry name" value="Thioredoxin-like"/>
    <property type="match status" value="1"/>
</dbReference>
<feature type="domain" description="Glutaredoxin" evidence="1">
    <location>
        <begin position="5"/>
        <end position="66"/>
    </location>
</feature>
<dbReference type="Pfam" id="PF00462">
    <property type="entry name" value="Glutaredoxin"/>
    <property type="match status" value="1"/>
</dbReference>
<dbReference type="InterPro" id="IPR002109">
    <property type="entry name" value="Glutaredoxin"/>
</dbReference>
<sequence>MARKVTLYTKALSFCGGCKAAKRFFETRGFTDFDEVAIDLPENADTLQALKDRGLASAPVLVIEEDGVEVAAWAGFQPHLFDEHFPRP</sequence>
<evidence type="ECO:0000313" key="2">
    <source>
        <dbReference type="EMBL" id="QDF14215.1"/>
    </source>
</evidence>
<organism evidence="2 3">
    <name type="scientific">Microbacterium phage IAmGroot</name>
    <dbReference type="NCBI Taxonomy" id="2588486"/>
    <lineage>
        <taxon>Viruses</taxon>
        <taxon>Duplodnaviria</taxon>
        <taxon>Heunggongvirae</taxon>
        <taxon>Uroviricota</taxon>
        <taxon>Caudoviricetes</taxon>
        <taxon>Casidaviridae</taxon>
        <taxon>Gardenstatevirus</taxon>
        <taxon>Gardenstatevirus iamgroot</taxon>
    </lineage>
</organism>
<name>A0A4Y6E724_9CAUD</name>
<evidence type="ECO:0000259" key="1">
    <source>
        <dbReference type="Pfam" id="PF00462"/>
    </source>
</evidence>
<proteinExistence type="predicted"/>
<dbReference type="InterPro" id="IPR036249">
    <property type="entry name" value="Thioredoxin-like_sf"/>
</dbReference>
<dbReference type="PROSITE" id="PS51354">
    <property type="entry name" value="GLUTAREDOXIN_2"/>
    <property type="match status" value="1"/>
</dbReference>